<keyword evidence="1" id="KW-0175">Coiled coil</keyword>
<proteinExistence type="predicted"/>
<protein>
    <submittedName>
        <fullName evidence="2">Uncharacterized protein</fullName>
    </submittedName>
</protein>
<name>A0AAU9K0K2_9CILI</name>
<organism evidence="2 3">
    <name type="scientific">Blepharisma stoltei</name>
    <dbReference type="NCBI Taxonomy" id="1481888"/>
    <lineage>
        <taxon>Eukaryota</taxon>
        <taxon>Sar</taxon>
        <taxon>Alveolata</taxon>
        <taxon>Ciliophora</taxon>
        <taxon>Postciliodesmatophora</taxon>
        <taxon>Heterotrichea</taxon>
        <taxon>Heterotrichida</taxon>
        <taxon>Blepharismidae</taxon>
        <taxon>Blepharisma</taxon>
    </lineage>
</organism>
<accession>A0AAU9K0K2</accession>
<evidence type="ECO:0000313" key="3">
    <source>
        <dbReference type="Proteomes" id="UP001162131"/>
    </source>
</evidence>
<comment type="caution">
    <text evidence="2">The sequence shown here is derived from an EMBL/GenBank/DDBJ whole genome shotgun (WGS) entry which is preliminary data.</text>
</comment>
<evidence type="ECO:0000256" key="1">
    <source>
        <dbReference type="SAM" id="Coils"/>
    </source>
</evidence>
<dbReference type="Proteomes" id="UP001162131">
    <property type="component" value="Unassembled WGS sequence"/>
</dbReference>
<evidence type="ECO:0000313" key="2">
    <source>
        <dbReference type="EMBL" id="CAG9330387.1"/>
    </source>
</evidence>
<sequence>MESHSLNMIKTVIAENINQKISHVEKEVVSQQEVLEKLVTQVNSLAELLQIPIPKISLPELSIKPTQILIAHEPEHNKINSNNTEALPLAKRLQEERKLEAIRKQEEAKKRLDAQKKKLEEERAKMKKLKEEAELKRIESQRNSLKPPKTILKNTKEIIIKGGRKNLYIEAATINLTAATDDGDEKRELSASDMNFDQLSGFGYREPDEFSLSDETIEALDSMHDFDRGTDINNHVVESS</sequence>
<keyword evidence="3" id="KW-1185">Reference proteome</keyword>
<dbReference type="AlphaFoldDB" id="A0AAU9K0K2"/>
<dbReference type="EMBL" id="CAJZBQ010000051">
    <property type="protein sequence ID" value="CAG9330387.1"/>
    <property type="molecule type" value="Genomic_DNA"/>
</dbReference>
<feature type="coiled-coil region" evidence="1">
    <location>
        <begin position="95"/>
        <end position="143"/>
    </location>
</feature>
<gene>
    <name evidence="2" type="ORF">BSTOLATCC_MIC50979</name>
</gene>
<reference evidence="2" key="1">
    <citation type="submission" date="2021-09" db="EMBL/GenBank/DDBJ databases">
        <authorList>
            <consortium name="AG Swart"/>
            <person name="Singh M."/>
            <person name="Singh A."/>
            <person name="Seah K."/>
            <person name="Emmerich C."/>
        </authorList>
    </citation>
    <scope>NUCLEOTIDE SEQUENCE</scope>
    <source>
        <strain evidence="2">ATCC30299</strain>
    </source>
</reference>